<accession>A0A8S9XU44</accession>
<feature type="compositionally biased region" description="Low complexity" evidence="1">
    <location>
        <begin position="210"/>
        <end position="221"/>
    </location>
</feature>
<gene>
    <name evidence="2" type="ORF">GE061_012336</name>
</gene>
<evidence type="ECO:0000313" key="3">
    <source>
        <dbReference type="Proteomes" id="UP000466442"/>
    </source>
</evidence>
<feature type="compositionally biased region" description="Low complexity" evidence="1">
    <location>
        <begin position="171"/>
        <end position="184"/>
    </location>
</feature>
<feature type="compositionally biased region" description="Polar residues" evidence="1">
    <location>
        <begin position="145"/>
        <end position="158"/>
    </location>
</feature>
<evidence type="ECO:0000256" key="1">
    <source>
        <dbReference type="SAM" id="MobiDB-lite"/>
    </source>
</evidence>
<feature type="region of interest" description="Disordered" evidence="1">
    <location>
        <begin position="297"/>
        <end position="325"/>
    </location>
</feature>
<dbReference type="Proteomes" id="UP000466442">
    <property type="component" value="Unassembled WGS sequence"/>
</dbReference>
<keyword evidence="3" id="KW-1185">Reference proteome</keyword>
<protein>
    <submittedName>
        <fullName evidence="2">Uncharacterized protein</fullName>
    </submittedName>
</protein>
<name>A0A8S9XU44_APOLU</name>
<feature type="compositionally biased region" description="Acidic residues" evidence="1">
    <location>
        <begin position="196"/>
        <end position="209"/>
    </location>
</feature>
<feature type="compositionally biased region" description="Basic and acidic residues" evidence="1">
    <location>
        <begin position="316"/>
        <end position="325"/>
    </location>
</feature>
<dbReference type="EMBL" id="WIXP02000004">
    <property type="protein sequence ID" value="KAF6211821.1"/>
    <property type="molecule type" value="Genomic_DNA"/>
</dbReference>
<comment type="caution">
    <text evidence="2">The sequence shown here is derived from an EMBL/GenBank/DDBJ whole genome shotgun (WGS) entry which is preliminary data.</text>
</comment>
<organism evidence="2 3">
    <name type="scientific">Apolygus lucorum</name>
    <name type="common">Small green plant bug</name>
    <name type="synonym">Lygocoris lucorum</name>
    <dbReference type="NCBI Taxonomy" id="248454"/>
    <lineage>
        <taxon>Eukaryota</taxon>
        <taxon>Metazoa</taxon>
        <taxon>Ecdysozoa</taxon>
        <taxon>Arthropoda</taxon>
        <taxon>Hexapoda</taxon>
        <taxon>Insecta</taxon>
        <taxon>Pterygota</taxon>
        <taxon>Neoptera</taxon>
        <taxon>Paraneoptera</taxon>
        <taxon>Hemiptera</taxon>
        <taxon>Heteroptera</taxon>
        <taxon>Panheteroptera</taxon>
        <taxon>Cimicomorpha</taxon>
        <taxon>Miridae</taxon>
        <taxon>Mirini</taxon>
        <taxon>Apolygus</taxon>
    </lineage>
</organism>
<feature type="region of interest" description="Disordered" evidence="1">
    <location>
        <begin position="19"/>
        <end position="41"/>
    </location>
</feature>
<dbReference type="OrthoDB" id="341898at2759"/>
<sequence>MRAIEKNILVVSTREPGRFAEGECENDPSYNGIPDANDSGVETGFPCNDLADSDATPQSYVSSENVEPAYNVNVDSIDTPGTSVLAGSPQEEAFVAAPEPQEGRDIPSTSGEAKSVETQDAMEAESVICSTVAPTVQEQVADISQPMSSTTDEPTQIQEPPKETPVPSTSEAVPVNAPVAEPEPSTSKSNLQIERPEEEASSSQVEEECPNNPLPVVEEPPSSQEAIPVEEPSSSGSGDLASFVENAEEVPVVSSNEAVELECKEAASVVEDKSECDAYPVTQESIVLPVVEASTADDDKVDDNPVPEVTAETAGDVEKSDDDKMSPWMLTSAKRRLLNNHNPKLRYLTKQIDVLPNCASNSQFNLSTSFSIDVLSLGNAESDAKVLLVQSPRTPSPRRQMAADWRAHILRCQLSRLETN</sequence>
<feature type="region of interest" description="Disordered" evidence="1">
    <location>
        <begin position="144"/>
        <end position="247"/>
    </location>
</feature>
<dbReference type="AlphaFoldDB" id="A0A8S9XU44"/>
<proteinExistence type="predicted"/>
<evidence type="ECO:0000313" key="2">
    <source>
        <dbReference type="EMBL" id="KAF6211821.1"/>
    </source>
</evidence>
<reference evidence="2" key="1">
    <citation type="journal article" date="2021" name="Mol. Ecol. Resour.">
        <title>Apolygus lucorum genome provides insights into omnivorousness and mesophyll feeding.</title>
        <authorList>
            <person name="Liu Y."/>
            <person name="Liu H."/>
            <person name="Wang H."/>
            <person name="Huang T."/>
            <person name="Liu B."/>
            <person name="Yang B."/>
            <person name="Yin L."/>
            <person name="Li B."/>
            <person name="Zhang Y."/>
            <person name="Zhang S."/>
            <person name="Jiang F."/>
            <person name="Zhang X."/>
            <person name="Ren Y."/>
            <person name="Wang B."/>
            <person name="Wang S."/>
            <person name="Lu Y."/>
            <person name="Wu K."/>
            <person name="Fan W."/>
            <person name="Wang G."/>
        </authorList>
    </citation>
    <scope>NUCLEOTIDE SEQUENCE</scope>
    <source>
        <strain evidence="2">12Hb</strain>
    </source>
</reference>